<dbReference type="EMBL" id="BMLX01000002">
    <property type="protein sequence ID" value="GGP20693.1"/>
    <property type="molecule type" value="Genomic_DNA"/>
</dbReference>
<dbReference type="PANTHER" id="PTHR38436">
    <property type="entry name" value="POLYKETIDE CYCLASE SNOAL-LIKE DOMAIN"/>
    <property type="match status" value="1"/>
</dbReference>
<dbReference type="Proteomes" id="UP000637267">
    <property type="component" value="Unassembled WGS sequence"/>
</dbReference>
<dbReference type="SUPFAM" id="SSF54427">
    <property type="entry name" value="NTF2-like"/>
    <property type="match status" value="1"/>
</dbReference>
<keyword evidence="3" id="KW-1185">Reference proteome</keyword>
<dbReference type="InterPro" id="IPR009959">
    <property type="entry name" value="Cyclase_SnoaL-like"/>
</dbReference>
<organism evidence="2 3">
    <name type="scientific">Silvimonas iriomotensis</name>
    <dbReference type="NCBI Taxonomy" id="449662"/>
    <lineage>
        <taxon>Bacteria</taxon>
        <taxon>Pseudomonadati</taxon>
        <taxon>Pseudomonadota</taxon>
        <taxon>Betaproteobacteria</taxon>
        <taxon>Neisseriales</taxon>
        <taxon>Chitinibacteraceae</taxon>
        <taxon>Silvimonas</taxon>
    </lineage>
</organism>
<dbReference type="Gene3D" id="3.10.450.50">
    <property type="match status" value="1"/>
</dbReference>
<protein>
    <recommendedName>
        <fullName evidence="4">Ester cyclase</fullName>
    </recommendedName>
</protein>
<name>A0ABQ2P8C0_9NEIS</name>
<evidence type="ECO:0000256" key="1">
    <source>
        <dbReference type="SAM" id="SignalP"/>
    </source>
</evidence>
<sequence>MRLPTLFLASALLATTLSLPVLADTDVLPQPHHLAVTDANASANASASVILAARRYAAFWNTGDTRYADAALSADFIDRTLPAGRVQGPQGPRQASAGFRAAVPDLTAEMDDVVVSQDRVSVHLHFKGHFTGHFGNVQGSGQPIDFQAFDLYRVADGRIVENWHLEDNLTLLQQMGIVKP</sequence>
<accession>A0ABQ2P8C0</accession>
<feature type="signal peptide" evidence="1">
    <location>
        <begin position="1"/>
        <end position="23"/>
    </location>
</feature>
<evidence type="ECO:0000313" key="3">
    <source>
        <dbReference type="Proteomes" id="UP000637267"/>
    </source>
</evidence>
<dbReference type="PANTHER" id="PTHR38436:SF1">
    <property type="entry name" value="ESTER CYCLASE"/>
    <property type="match status" value="1"/>
</dbReference>
<feature type="chain" id="PRO_5047400892" description="Ester cyclase" evidence="1">
    <location>
        <begin position="24"/>
        <end position="180"/>
    </location>
</feature>
<dbReference type="InterPro" id="IPR032710">
    <property type="entry name" value="NTF2-like_dom_sf"/>
</dbReference>
<gene>
    <name evidence="2" type="ORF">GCM10010970_16480</name>
</gene>
<proteinExistence type="predicted"/>
<keyword evidence="1" id="KW-0732">Signal</keyword>
<evidence type="ECO:0008006" key="4">
    <source>
        <dbReference type="Google" id="ProtNLM"/>
    </source>
</evidence>
<dbReference type="Pfam" id="PF07366">
    <property type="entry name" value="SnoaL"/>
    <property type="match status" value="1"/>
</dbReference>
<dbReference type="RefSeq" id="WP_188703797.1">
    <property type="nucleotide sequence ID" value="NZ_BMLX01000002.1"/>
</dbReference>
<evidence type="ECO:0000313" key="2">
    <source>
        <dbReference type="EMBL" id="GGP20693.1"/>
    </source>
</evidence>
<reference evidence="3" key="1">
    <citation type="journal article" date="2019" name="Int. J. Syst. Evol. Microbiol.">
        <title>The Global Catalogue of Microorganisms (GCM) 10K type strain sequencing project: providing services to taxonomists for standard genome sequencing and annotation.</title>
        <authorList>
            <consortium name="The Broad Institute Genomics Platform"/>
            <consortium name="The Broad Institute Genome Sequencing Center for Infectious Disease"/>
            <person name="Wu L."/>
            <person name="Ma J."/>
        </authorList>
    </citation>
    <scope>NUCLEOTIDE SEQUENCE [LARGE SCALE GENOMIC DNA]</scope>
    <source>
        <strain evidence="3">CGMCC 1.8859</strain>
    </source>
</reference>
<comment type="caution">
    <text evidence="2">The sequence shown here is derived from an EMBL/GenBank/DDBJ whole genome shotgun (WGS) entry which is preliminary data.</text>
</comment>